<dbReference type="EMBL" id="FN656120">
    <property type="protein sequence ID" value="CBY40796.1"/>
    <property type="molecule type" value="Genomic_DNA"/>
</dbReference>
<gene>
    <name evidence="1" type="ORF">GSOID_T00022834001</name>
</gene>
<organism evidence="1">
    <name type="scientific">Oikopleura dioica</name>
    <name type="common">Tunicate</name>
    <dbReference type="NCBI Taxonomy" id="34765"/>
    <lineage>
        <taxon>Eukaryota</taxon>
        <taxon>Metazoa</taxon>
        <taxon>Chordata</taxon>
        <taxon>Tunicata</taxon>
        <taxon>Appendicularia</taxon>
        <taxon>Copelata</taxon>
        <taxon>Oikopleuridae</taxon>
        <taxon>Oikopleura</taxon>
    </lineage>
</organism>
<dbReference type="Proteomes" id="UP000011014">
    <property type="component" value="Unassembled WGS sequence"/>
</dbReference>
<protein>
    <submittedName>
        <fullName evidence="1">Uncharacterized protein</fullName>
    </submittedName>
</protein>
<reference evidence="1" key="1">
    <citation type="journal article" date="2010" name="Science">
        <title>Plasticity of animal genome architecture unmasked by rapid evolution of a pelagic tunicate.</title>
        <authorList>
            <person name="Denoeud F."/>
            <person name="Henriet S."/>
            <person name="Mungpakdee S."/>
            <person name="Aury J.M."/>
            <person name="Da Silva C."/>
            <person name="Brinkmann H."/>
            <person name="Mikhaleva J."/>
            <person name="Olsen L.C."/>
            <person name="Jubin C."/>
            <person name="Canestro C."/>
            <person name="Bouquet J.M."/>
            <person name="Danks G."/>
            <person name="Poulain J."/>
            <person name="Campsteijn C."/>
            <person name="Adamski M."/>
            <person name="Cross I."/>
            <person name="Yadetie F."/>
            <person name="Muffato M."/>
            <person name="Louis A."/>
            <person name="Butcher S."/>
            <person name="Tsagkogeorga G."/>
            <person name="Konrad A."/>
            <person name="Singh S."/>
            <person name="Jensen M.F."/>
            <person name="Cong E.H."/>
            <person name="Eikeseth-Otteraa H."/>
            <person name="Noel B."/>
            <person name="Anthouard V."/>
            <person name="Porcel B.M."/>
            <person name="Kachouri-Lafond R."/>
            <person name="Nishino A."/>
            <person name="Ugolini M."/>
            <person name="Chourrout P."/>
            <person name="Nishida H."/>
            <person name="Aasland R."/>
            <person name="Huzurbazar S."/>
            <person name="Westhof E."/>
            <person name="Delsuc F."/>
            <person name="Lehrach H."/>
            <person name="Reinhardt R."/>
            <person name="Weissenbach J."/>
            <person name="Roy S.W."/>
            <person name="Artiguenave F."/>
            <person name="Postlethwait J.H."/>
            <person name="Manak J.R."/>
            <person name="Thompson E.M."/>
            <person name="Jaillon O."/>
            <person name="Du Pasquier L."/>
            <person name="Boudinot P."/>
            <person name="Liberles D.A."/>
            <person name="Volff J.N."/>
            <person name="Philippe H."/>
            <person name="Lenhard B."/>
            <person name="Roest Crollius H."/>
            <person name="Wincker P."/>
            <person name="Chourrout D."/>
        </authorList>
    </citation>
    <scope>NUCLEOTIDE SEQUENCE [LARGE SCALE GENOMIC DNA]</scope>
</reference>
<dbReference type="AlphaFoldDB" id="E4YZB8"/>
<feature type="non-terminal residue" evidence="1">
    <location>
        <position position="81"/>
    </location>
</feature>
<proteinExistence type="predicted"/>
<evidence type="ECO:0000313" key="1">
    <source>
        <dbReference type="EMBL" id="CBY40796.1"/>
    </source>
</evidence>
<accession>E4YZB8</accession>
<name>E4YZB8_OIKDI</name>
<sequence>MIARQEWDGSRTIFLPSFRLAAAPAPLAPALFPEAPEGELIDLEPVEADVDEPINYAAMEEVVDEDDEAHAFCSRYKLIKT</sequence>